<accession>A0AAE0XYN4</accession>
<sequence length="72" mass="8369">MHKHLRVPNSSRIYVLLPGQTKRTRNVLGSSRVNKSSDNNRLDVRLKYDVNCRRPAVRFYITQEIEIGSQEG</sequence>
<organism evidence="1 2">
    <name type="scientific">Elysia crispata</name>
    <name type="common">lettuce slug</name>
    <dbReference type="NCBI Taxonomy" id="231223"/>
    <lineage>
        <taxon>Eukaryota</taxon>
        <taxon>Metazoa</taxon>
        <taxon>Spiralia</taxon>
        <taxon>Lophotrochozoa</taxon>
        <taxon>Mollusca</taxon>
        <taxon>Gastropoda</taxon>
        <taxon>Heterobranchia</taxon>
        <taxon>Euthyneura</taxon>
        <taxon>Panpulmonata</taxon>
        <taxon>Sacoglossa</taxon>
        <taxon>Placobranchoidea</taxon>
        <taxon>Plakobranchidae</taxon>
        <taxon>Elysia</taxon>
    </lineage>
</organism>
<reference evidence="1" key="1">
    <citation type="journal article" date="2023" name="G3 (Bethesda)">
        <title>A reference genome for the long-term kleptoplast-retaining sea slug Elysia crispata morphotype clarki.</title>
        <authorList>
            <person name="Eastman K.E."/>
            <person name="Pendleton A.L."/>
            <person name="Shaikh M.A."/>
            <person name="Suttiyut T."/>
            <person name="Ogas R."/>
            <person name="Tomko P."/>
            <person name="Gavelis G."/>
            <person name="Widhalm J.R."/>
            <person name="Wisecaver J.H."/>
        </authorList>
    </citation>
    <scope>NUCLEOTIDE SEQUENCE</scope>
    <source>
        <strain evidence="1">ECLA1</strain>
    </source>
</reference>
<evidence type="ECO:0000313" key="1">
    <source>
        <dbReference type="EMBL" id="KAK3725696.1"/>
    </source>
</evidence>
<keyword evidence="2" id="KW-1185">Reference proteome</keyword>
<dbReference type="Proteomes" id="UP001283361">
    <property type="component" value="Unassembled WGS sequence"/>
</dbReference>
<protein>
    <submittedName>
        <fullName evidence="1">Uncharacterized protein</fullName>
    </submittedName>
</protein>
<dbReference type="AlphaFoldDB" id="A0AAE0XYN4"/>
<dbReference type="EMBL" id="JAWDGP010007329">
    <property type="protein sequence ID" value="KAK3725696.1"/>
    <property type="molecule type" value="Genomic_DNA"/>
</dbReference>
<evidence type="ECO:0000313" key="2">
    <source>
        <dbReference type="Proteomes" id="UP001283361"/>
    </source>
</evidence>
<gene>
    <name evidence="1" type="ORF">RRG08_043110</name>
</gene>
<name>A0AAE0XYN4_9GAST</name>
<proteinExistence type="predicted"/>
<comment type="caution">
    <text evidence="1">The sequence shown here is derived from an EMBL/GenBank/DDBJ whole genome shotgun (WGS) entry which is preliminary data.</text>
</comment>